<proteinExistence type="predicted"/>
<evidence type="ECO:0000256" key="2">
    <source>
        <dbReference type="ARBA" id="ARBA00023125"/>
    </source>
</evidence>
<dbReference type="OrthoDB" id="7285481at2"/>
<feature type="domain" description="HTH araC/xylS-type" evidence="4">
    <location>
        <begin position="224"/>
        <end position="322"/>
    </location>
</feature>
<keyword evidence="3" id="KW-0804">Transcription</keyword>
<name>A0A285PH34_9HYPH</name>
<dbReference type="PRINTS" id="PR00032">
    <property type="entry name" value="HTHARAC"/>
</dbReference>
<dbReference type="PROSITE" id="PS01124">
    <property type="entry name" value="HTH_ARAC_FAMILY_2"/>
    <property type="match status" value="1"/>
</dbReference>
<organism evidence="5 6">
    <name type="scientific">Cohaesibacter gelatinilyticus</name>
    <dbReference type="NCBI Taxonomy" id="372072"/>
    <lineage>
        <taxon>Bacteria</taxon>
        <taxon>Pseudomonadati</taxon>
        <taxon>Pseudomonadota</taxon>
        <taxon>Alphaproteobacteria</taxon>
        <taxon>Hyphomicrobiales</taxon>
        <taxon>Cohaesibacteraceae</taxon>
    </lineage>
</organism>
<dbReference type="PANTHER" id="PTHR46796">
    <property type="entry name" value="HTH-TYPE TRANSCRIPTIONAL ACTIVATOR RHAS-RELATED"/>
    <property type="match status" value="1"/>
</dbReference>
<dbReference type="GO" id="GO:0043565">
    <property type="term" value="F:sequence-specific DNA binding"/>
    <property type="evidence" value="ECO:0007669"/>
    <property type="project" value="InterPro"/>
</dbReference>
<dbReference type="InterPro" id="IPR050204">
    <property type="entry name" value="AraC_XylS_family_regulators"/>
</dbReference>
<keyword evidence="6" id="KW-1185">Reference proteome</keyword>
<sequence length="322" mass="36571">MVSRDTLLKGHNVLQTRELDEARAAVAERYCDHQLTMLSGRDAKVVYNHVRGEHISLNVLEYGAEVAINPGELQNFYLLQLPLSGGAKIIHRGEEVHASPQSGTLLNPDRPTDMIWQRDCRKLMVQIDRAFLKQVAYEEIGGTLPGPVRFDPKVDLKGQSGRRLLALSVTAARAIEAGDILSTSQDLNLLALERQLAVTMLETQRSNISHLLKERTDVSSTHLRRAVEFIRANYYDTITLEDIAQAAQVHHRTLQTAFREQLQMSPMLFLRNVRLDNARFHLLQRHNRASVSEIAYDCGYSHLGRFSRDFRDRFGHAPSQTR</sequence>
<dbReference type="SUPFAM" id="SSF46689">
    <property type="entry name" value="Homeodomain-like"/>
    <property type="match status" value="2"/>
</dbReference>
<dbReference type="Pfam" id="PF12833">
    <property type="entry name" value="HTH_18"/>
    <property type="match status" value="1"/>
</dbReference>
<keyword evidence="1" id="KW-0805">Transcription regulation</keyword>
<dbReference type="PANTHER" id="PTHR46796:SF12">
    <property type="entry name" value="HTH-TYPE DNA-BINDING TRANSCRIPTIONAL ACTIVATOR EUTR"/>
    <property type="match status" value="1"/>
</dbReference>
<dbReference type="Gene3D" id="1.10.10.60">
    <property type="entry name" value="Homeodomain-like"/>
    <property type="match status" value="1"/>
</dbReference>
<protein>
    <submittedName>
        <fullName evidence="5">Transcriptional regulator, AraC family</fullName>
    </submittedName>
</protein>
<dbReference type="InterPro" id="IPR018060">
    <property type="entry name" value="HTH_AraC"/>
</dbReference>
<dbReference type="SMART" id="SM00342">
    <property type="entry name" value="HTH_ARAC"/>
    <property type="match status" value="1"/>
</dbReference>
<evidence type="ECO:0000259" key="4">
    <source>
        <dbReference type="PROSITE" id="PS01124"/>
    </source>
</evidence>
<evidence type="ECO:0000313" key="5">
    <source>
        <dbReference type="EMBL" id="SNZ19446.1"/>
    </source>
</evidence>
<dbReference type="InterPro" id="IPR018062">
    <property type="entry name" value="HTH_AraC-typ_CS"/>
</dbReference>
<dbReference type="GO" id="GO:0003700">
    <property type="term" value="F:DNA-binding transcription factor activity"/>
    <property type="evidence" value="ECO:0007669"/>
    <property type="project" value="InterPro"/>
</dbReference>
<dbReference type="AlphaFoldDB" id="A0A285PH34"/>
<reference evidence="5 6" key="1">
    <citation type="submission" date="2017-09" db="EMBL/GenBank/DDBJ databases">
        <authorList>
            <person name="Ehlers B."/>
            <person name="Leendertz F.H."/>
        </authorList>
    </citation>
    <scope>NUCLEOTIDE SEQUENCE [LARGE SCALE GENOMIC DNA]</scope>
    <source>
        <strain evidence="5 6">DSM 18289</strain>
    </source>
</reference>
<evidence type="ECO:0000313" key="6">
    <source>
        <dbReference type="Proteomes" id="UP000219439"/>
    </source>
</evidence>
<dbReference type="PROSITE" id="PS00041">
    <property type="entry name" value="HTH_ARAC_FAMILY_1"/>
    <property type="match status" value="1"/>
</dbReference>
<dbReference type="Pfam" id="PF14525">
    <property type="entry name" value="AraC_binding_2"/>
    <property type="match status" value="1"/>
</dbReference>
<dbReference type="Proteomes" id="UP000219439">
    <property type="component" value="Unassembled WGS sequence"/>
</dbReference>
<dbReference type="EMBL" id="OBEL01000002">
    <property type="protein sequence ID" value="SNZ19446.1"/>
    <property type="molecule type" value="Genomic_DNA"/>
</dbReference>
<dbReference type="InterPro" id="IPR009057">
    <property type="entry name" value="Homeodomain-like_sf"/>
</dbReference>
<accession>A0A285PH34</accession>
<keyword evidence="2" id="KW-0238">DNA-binding</keyword>
<evidence type="ECO:0000256" key="1">
    <source>
        <dbReference type="ARBA" id="ARBA00023015"/>
    </source>
</evidence>
<dbReference type="InterPro" id="IPR035418">
    <property type="entry name" value="AraC-bd_2"/>
</dbReference>
<gene>
    <name evidence="5" type="ORF">SAMN06265368_2531</name>
</gene>
<evidence type="ECO:0000256" key="3">
    <source>
        <dbReference type="ARBA" id="ARBA00023163"/>
    </source>
</evidence>
<dbReference type="InterPro" id="IPR020449">
    <property type="entry name" value="Tscrpt_reg_AraC-type_HTH"/>
</dbReference>